<keyword evidence="4" id="KW-0677">Repeat</keyword>
<evidence type="ECO:0000313" key="5">
    <source>
        <dbReference type="EMBL" id="KAF4672980.1"/>
    </source>
</evidence>
<evidence type="ECO:0000256" key="1">
    <source>
        <dbReference type="ARBA" id="ARBA00004496"/>
    </source>
</evidence>
<organism evidence="5 6">
    <name type="scientific">Perkinsus chesapeaki</name>
    <name type="common">Clam parasite</name>
    <name type="synonym">Perkinsus andrewsi</name>
    <dbReference type="NCBI Taxonomy" id="330153"/>
    <lineage>
        <taxon>Eukaryota</taxon>
        <taxon>Sar</taxon>
        <taxon>Alveolata</taxon>
        <taxon>Perkinsozoa</taxon>
        <taxon>Perkinsea</taxon>
        <taxon>Perkinsida</taxon>
        <taxon>Perkinsidae</taxon>
        <taxon>Perkinsus</taxon>
    </lineage>
</organism>
<comment type="caution">
    <text evidence="5">The sequence shown here is derived from an EMBL/GenBank/DDBJ whole genome shotgun (WGS) entry which is preliminary data.</text>
</comment>
<dbReference type="PANTHER" id="PTHR12442:SF26">
    <property type="entry name" value="CYTOPLASMIC DYNEIN 2 INTERMEDIATE CHAIN 2"/>
    <property type="match status" value="1"/>
</dbReference>
<evidence type="ECO:0000256" key="3">
    <source>
        <dbReference type="ARBA" id="ARBA00022574"/>
    </source>
</evidence>
<dbReference type="GO" id="GO:0042073">
    <property type="term" value="P:intraciliary transport"/>
    <property type="evidence" value="ECO:0007669"/>
    <property type="project" value="TreeGrafter"/>
</dbReference>
<dbReference type="GO" id="GO:0045504">
    <property type="term" value="F:dynein heavy chain binding"/>
    <property type="evidence" value="ECO:0007669"/>
    <property type="project" value="TreeGrafter"/>
</dbReference>
<evidence type="ECO:0000256" key="2">
    <source>
        <dbReference type="ARBA" id="ARBA00022490"/>
    </source>
</evidence>
<dbReference type="Proteomes" id="UP000591131">
    <property type="component" value="Unassembled WGS sequence"/>
</dbReference>
<reference evidence="5 6" key="1">
    <citation type="submission" date="2020-04" db="EMBL/GenBank/DDBJ databases">
        <title>Perkinsus chesapeaki whole genome sequence.</title>
        <authorList>
            <person name="Bogema D.R."/>
        </authorList>
    </citation>
    <scope>NUCLEOTIDE SEQUENCE [LARGE SCALE GENOMIC DNA]</scope>
    <source>
        <strain evidence="5">ATCC PRA-425</strain>
    </source>
</reference>
<dbReference type="InterPro" id="IPR050687">
    <property type="entry name" value="Dynein_IC"/>
</dbReference>
<dbReference type="InterPro" id="IPR015943">
    <property type="entry name" value="WD40/YVTN_repeat-like_dom_sf"/>
</dbReference>
<evidence type="ECO:0000313" key="6">
    <source>
        <dbReference type="Proteomes" id="UP000591131"/>
    </source>
</evidence>
<dbReference type="GO" id="GO:0097014">
    <property type="term" value="C:ciliary plasm"/>
    <property type="evidence" value="ECO:0007669"/>
    <property type="project" value="TreeGrafter"/>
</dbReference>
<keyword evidence="6" id="KW-1185">Reference proteome</keyword>
<dbReference type="PANTHER" id="PTHR12442">
    <property type="entry name" value="DYNEIN INTERMEDIATE CHAIN"/>
    <property type="match status" value="1"/>
</dbReference>
<dbReference type="GO" id="GO:0005868">
    <property type="term" value="C:cytoplasmic dynein complex"/>
    <property type="evidence" value="ECO:0007669"/>
    <property type="project" value="TreeGrafter"/>
</dbReference>
<dbReference type="GO" id="GO:0045503">
    <property type="term" value="F:dynein light chain binding"/>
    <property type="evidence" value="ECO:0007669"/>
    <property type="project" value="TreeGrafter"/>
</dbReference>
<dbReference type="InterPro" id="IPR001680">
    <property type="entry name" value="WD40_rpt"/>
</dbReference>
<keyword evidence="2" id="KW-0963">Cytoplasm</keyword>
<keyword evidence="3" id="KW-0853">WD repeat</keyword>
<dbReference type="Gene3D" id="2.130.10.10">
    <property type="entry name" value="YVTN repeat-like/Quinoprotein amine dehydrogenase"/>
    <property type="match status" value="2"/>
</dbReference>
<feature type="non-terminal residue" evidence="5">
    <location>
        <position position="485"/>
    </location>
</feature>
<dbReference type="OrthoDB" id="445052at2759"/>
<dbReference type="AlphaFoldDB" id="A0A7J6MP11"/>
<gene>
    <name evidence="5" type="primary">WDR34</name>
    <name evidence="5" type="ORF">FOL47_011169</name>
</gene>
<dbReference type="EMBL" id="JAAPAO010000094">
    <property type="protein sequence ID" value="KAF4672980.1"/>
    <property type="molecule type" value="Genomic_DNA"/>
</dbReference>
<dbReference type="SUPFAM" id="SSF101898">
    <property type="entry name" value="NHL repeat"/>
    <property type="match status" value="1"/>
</dbReference>
<protein>
    <submittedName>
        <fullName evidence="5">WD repeat domain 34</fullName>
    </submittedName>
</protein>
<proteinExistence type="predicted"/>
<accession>A0A7J6MP11</accession>
<evidence type="ECO:0000256" key="4">
    <source>
        <dbReference type="ARBA" id="ARBA00022737"/>
    </source>
</evidence>
<sequence length="485" mass="52629">AQVSEIDLLPEACAPVSEEKLLAFLRDVTPRMLTELEDTRALEAADSRDAYLSVPSELDYSEEVIEVVRKFANLTEEDSPGLERCTCVSWSGNGMLLAGGMGERDQKGWGVGKDTHNIAVWRPFRHDRQEVEENDALRPSKIMGIFGSATSVAFHPQRSSIIAAGTNYGQIYVWDMDRNTSVLLNRHYIGPVVEKAVKEVKMELVFRTVADMKYSHGEEVYGLQWLPRSSAISGGRESSSSVLASRTDAGGRFHYTAEEGTEMDGGKHVGGLVWKEDAVRMIRGVPEEGRQKLIMHVEGYCSTQAINTVNADVVYSKSSSCQGHTPSTAVTAIHFSPFIPRAYATGGADGKVMLFNGLVGTAVLSLWPTIDGATEGSNISITALSWSRSRPAILGAAIVAGDAGGVVFYDLSKSGPHVPVVTMGMKGGCTSLVSNPTQRQLWVAVNGRGEVEMIKLGYALSDRLQGEENALRRLLEGSDSGRRLR</sequence>
<dbReference type="SMART" id="SM00320">
    <property type="entry name" value="WD40"/>
    <property type="match status" value="2"/>
</dbReference>
<dbReference type="Pfam" id="PF00400">
    <property type="entry name" value="WD40"/>
    <property type="match status" value="1"/>
</dbReference>
<name>A0A7J6MP11_PERCH</name>
<comment type="subcellular location">
    <subcellularLocation>
        <location evidence="1">Cytoplasm</location>
    </subcellularLocation>
</comment>